<comment type="caution">
    <text evidence="2">The sequence shown here is derived from an EMBL/GenBank/DDBJ whole genome shotgun (WGS) entry which is preliminary data.</text>
</comment>
<keyword evidence="2" id="KW-0378">Hydrolase</keyword>
<dbReference type="EMBL" id="JTKH01000024">
    <property type="protein sequence ID" value="KII76613.1"/>
    <property type="molecule type" value="Genomic_DNA"/>
</dbReference>
<name>A0A0C2K3X7_9VIBR</name>
<dbReference type="AlphaFoldDB" id="A0A0C2K3X7"/>
<sequence length="228" mass="26060">MDRHLTSSQVVSDALESAFTTPARNLTKSRGKNIHRFASVKMGHRVSVESTLEFDACFHFDFVKSITRFCSQPIKYTYVLDGKKHKYVPDFLAEFDTGELILYEVKSDFEVSKSDFKREFEAKRLAAKRLGVELELIEESQIRVAPLLNNLKLIHRYASRSDLTEIQQLVLSIFRRFGSLNVNTLISKTGISKPYIMPIICDLLSKCLLDTNLEVPITADTTLELRYG</sequence>
<dbReference type="OrthoDB" id="6103242at2"/>
<protein>
    <submittedName>
        <fullName evidence="2">Endonuclease</fullName>
    </submittedName>
</protein>
<dbReference type="STRING" id="1461322.OJ16_17675"/>
<accession>A0A0C2NE27</accession>
<evidence type="ECO:0000313" key="2">
    <source>
        <dbReference type="EMBL" id="KII76613.1"/>
    </source>
</evidence>
<reference evidence="2 3" key="1">
    <citation type="submission" date="2014-11" db="EMBL/GenBank/DDBJ databases">
        <title>Draft Genome Sequence of Vibrio piscirenalis strains CECT 8603T and CECT 8604, two marine Gammaproteobacterium isolated from cultured gilthead sea bream (Sparus aurata).</title>
        <authorList>
            <person name="Arahal D.R."/>
            <person name="Rodrigo-Torres L."/>
            <person name="Lucena T."/>
            <person name="Pujalte M.J."/>
        </authorList>
    </citation>
    <scope>NUCLEOTIDE SEQUENCE [LARGE SCALE GENOMIC DNA]</scope>
    <source>
        <strain evidence="2 3">DCR 1-4-2</strain>
    </source>
</reference>
<evidence type="ECO:0000259" key="1">
    <source>
        <dbReference type="Pfam" id="PF08722"/>
    </source>
</evidence>
<dbReference type="Proteomes" id="UP000031672">
    <property type="component" value="Unassembled WGS sequence"/>
</dbReference>
<evidence type="ECO:0000313" key="3">
    <source>
        <dbReference type="Proteomes" id="UP000031672"/>
    </source>
</evidence>
<keyword evidence="2" id="KW-0540">Nuclease</keyword>
<accession>A0A0C2K3X7</accession>
<keyword evidence="2" id="KW-0255">Endonuclease</keyword>
<feature type="domain" description="TnsA endonuclease N-terminal" evidence="1">
    <location>
        <begin position="65"/>
        <end position="139"/>
    </location>
</feature>
<dbReference type="Pfam" id="PF08722">
    <property type="entry name" value="Tn7_TnsA-like_N"/>
    <property type="match status" value="1"/>
</dbReference>
<dbReference type="RefSeq" id="WP_040992576.1">
    <property type="nucleotide sequence ID" value="NZ_JTKH01000024.1"/>
</dbReference>
<dbReference type="InterPro" id="IPR014833">
    <property type="entry name" value="TnsA_N"/>
</dbReference>
<keyword evidence="3" id="KW-1185">Reference proteome</keyword>
<dbReference type="GO" id="GO:0004519">
    <property type="term" value="F:endonuclease activity"/>
    <property type="evidence" value="ECO:0007669"/>
    <property type="project" value="UniProtKB-KW"/>
</dbReference>
<gene>
    <name evidence="2" type="ORF">OJ16_17675</name>
</gene>
<proteinExistence type="predicted"/>
<organism evidence="2 3">
    <name type="scientific">Vibrio renipiscarius</name>
    <dbReference type="NCBI Taxonomy" id="1461322"/>
    <lineage>
        <taxon>Bacteria</taxon>
        <taxon>Pseudomonadati</taxon>
        <taxon>Pseudomonadota</taxon>
        <taxon>Gammaproteobacteria</taxon>
        <taxon>Vibrionales</taxon>
        <taxon>Vibrionaceae</taxon>
        <taxon>Vibrio</taxon>
    </lineage>
</organism>